<evidence type="ECO:0000313" key="1">
    <source>
        <dbReference type="EMBL" id="SDJ09167.1"/>
    </source>
</evidence>
<accession>A0A1G8QWU2</accession>
<evidence type="ECO:0000313" key="2">
    <source>
        <dbReference type="Proteomes" id="UP000199340"/>
    </source>
</evidence>
<protein>
    <submittedName>
        <fullName evidence="1">Uncharacterized protein</fullName>
    </submittedName>
</protein>
<gene>
    <name evidence="1" type="ORF">SAMN05421850_108130</name>
</gene>
<proteinExistence type="predicted"/>
<keyword evidence="2" id="KW-1185">Reference proteome</keyword>
<dbReference type="Proteomes" id="UP000199340">
    <property type="component" value="Unassembled WGS sequence"/>
</dbReference>
<dbReference type="AlphaFoldDB" id="A0A1G8QWU2"/>
<reference evidence="1 2" key="1">
    <citation type="submission" date="2016-10" db="EMBL/GenBank/DDBJ databases">
        <authorList>
            <person name="de Groot N.N."/>
        </authorList>
    </citation>
    <scope>NUCLEOTIDE SEQUENCE [LARGE SCALE GENOMIC DNA]</scope>
    <source>
        <strain evidence="1 2">DSM 28010</strain>
    </source>
</reference>
<dbReference type="EMBL" id="FNEB01000008">
    <property type="protein sequence ID" value="SDJ09167.1"/>
    <property type="molecule type" value="Genomic_DNA"/>
</dbReference>
<dbReference type="AntiFam" id="ANF00101">
    <property type="entry name" value="Shadow ORF (opposite yjhX)"/>
</dbReference>
<sequence length="80" mass="8809">MIELGTHGFYSLPRYPVGLAVLRADEAPFLQAQKYVDGAVLKNMTIARETGYRAYLAVIAPFVVDGSTEGEFMQNTLLVL</sequence>
<name>A0A1G8QWU2_9RHOB</name>
<organism evidence="1 2">
    <name type="scientific">Lutimaribacter saemankumensis</name>
    <dbReference type="NCBI Taxonomy" id="490829"/>
    <lineage>
        <taxon>Bacteria</taxon>
        <taxon>Pseudomonadati</taxon>
        <taxon>Pseudomonadota</taxon>
        <taxon>Alphaproteobacteria</taxon>
        <taxon>Rhodobacterales</taxon>
        <taxon>Roseobacteraceae</taxon>
        <taxon>Lutimaribacter</taxon>
    </lineage>
</organism>